<dbReference type="GO" id="GO:0009249">
    <property type="term" value="P:protein lipoylation"/>
    <property type="evidence" value="ECO:0007669"/>
    <property type="project" value="UniProtKB-UniRule"/>
</dbReference>
<evidence type="ECO:0000313" key="12">
    <source>
        <dbReference type="Proteomes" id="UP000437748"/>
    </source>
</evidence>
<feature type="domain" description="Radical SAM core" evidence="10">
    <location>
        <begin position="89"/>
        <end position="310"/>
    </location>
</feature>
<dbReference type="GO" id="GO:0046872">
    <property type="term" value="F:metal ion binding"/>
    <property type="evidence" value="ECO:0007669"/>
    <property type="project" value="UniProtKB-KW"/>
</dbReference>
<evidence type="ECO:0000256" key="4">
    <source>
        <dbReference type="ARBA" id="ARBA00022691"/>
    </source>
</evidence>
<dbReference type="InterPro" id="IPR007197">
    <property type="entry name" value="rSAM"/>
</dbReference>
<dbReference type="Pfam" id="PF16881">
    <property type="entry name" value="LIAS_N"/>
    <property type="match status" value="1"/>
</dbReference>
<keyword evidence="1 9" id="KW-0004">4Fe-4S</keyword>
<feature type="binding site" evidence="9">
    <location>
        <position position="107"/>
    </location>
    <ligand>
        <name>[4Fe-4S] cluster</name>
        <dbReference type="ChEBI" id="CHEBI:49883"/>
        <label>2</label>
        <note>4Fe-4S-S-AdoMet</note>
    </ligand>
</feature>
<feature type="binding site" evidence="9">
    <location>
        <position position="103"/>
    </location>
    <ligand>
        <name>[4Fe-4S] cluster</name>
        <dbReference type="ChEBI" id="CHEBI:49883"/>
        <label>2</label>
        <note>4Fe-4S-S-AdoMet</note>
    </ligand>
</feature>
<accession>A0A6N6VYW3</accession>
<dbReference type="SFLD" id="SFLDF00271">
    <property type="entry name" value="lipoyl_synthase"/>
    <property type="match status" value="1"/>
</dbReference>
<evidence type="ECO:0000256" key="1">
    <source>
        <dbReference type="ARBA" id="ARBA00022485"/>
    </source>
</evidence>
<dbReference type="UniPathway" id="UPA00538">
    <property type="reaction ID" value="UER00593"/>
</dbReference>
<keyword evidence="3 9" id="KW-0808">Transferase</keyword>
<feature type="binding site" evidence="9">
    <location>
        <position position="77"/>
    </location>
    <ligand>
        <name>[4Fe-4S] cluster</name>
        <dbReference type="ChEBI" id="CHEBI:49883"/>
        <label>1</label>
    </ligand>
</feature>
<dbReference type="SMART" id="SM00729">
    <property type="entry name" value="Elp3"/>
    <property type="match status" value="1"/>
</dbReference>
<dbReference type="PROSITE" id="PS51918">
    <property type="entry name" value="RADICAL_SAM"/>
    <property type="match status" value="1"/>
</dbReference>
<dbReference type="Pfam" id="PF04055">
    <property type="entry name" value="Radical_SAM"/>
    <property type="match status" value="1"/>
</dbReference>
<dbReference type="SFLD" id="SFLDG01058">
    <property type="entry name" value="lipoyl_synthase_like"/>
    <property type="match status" value="1"/>
</dbReference>
<evidence type="ECO:0000256" key="8">
    <source>
        <dbReference type="ARBA" id="ARBA00047326"/>
    </source>
</evidence>
<dbReference type="PANTHER" id="PTHR10949:SF0">
    <property type="entry name" value="LIPOYL SYNTHASE, MITOCHONDRIAL"/>
    <property type="match status" value="1"/>
</dbReference>
<dbReference type="InterPro" id="IPR006638">
    <property type="entry name" value="Elp3/MiaA/NifB-like_rSAM"/>
</dbReference>
<dbReference type="GO" id="GO:0016992">
    <property type="term" value="F:lipoate synthase activity"/>
    <property type="evidence" value="ECO:0007669"/>
    <property type="project" value="UniProtKB-UniRule"/>
</dbReference>
<dbReference type="FunFam" id="3.20.20.70:FF:000040">
    <property type="entry name" value="Lipoyl synthase"/>
    <property type="match status" value="1"/>
</dbReference>
<dbReference type="OrthoDB" id="9787898at2"/>
<comment type="function">
    <text evidence="9">Catalyzes the radical-mediated insertion of two sulfur atoms into the C-6 and C-8 positions of the octanoyl moiety bound to the lipoyl domains of lipoate-dependent enzymes, thereby converting the octanoylated domains into lipoylated derivatives.</text>
</comment>
<dbReference type="PANTHER" id="PTHR10949">
    <property type="entry name" value="LIPOYL SYNTHASE"/>
    <property type="match status" value="1"/>
</dbReference>
<gene>
    <name evidence="9 11" type="primary">lipA</name>
    <name evidence="11" type="ORF">GCL60_04895</name>
</gene>
<dbReference type="InterPro" id="IPR031691">
    <property type="entry name" value="LIAS_N"/>
</dbReference>
<dbReference type="SUPFAM" id="SSF102114">
    <property type="entry name" value="Radical SAM enzymes"/>
    <property type="match status" value="1"/>
</dbReference>
<keyword evidence="4 9" id="KW-0949">S-adenosyl-L-methionine</keyword>
<comment type="subcellular location">
    <subcellularLocation>
        <location evidence="9">Cytoplasm</location>
    </subcellularLocation>
</comment>
<comment type="pathway">
    <text evidence="9">Protein modification; protein lipoylation via endogenous pathway; protein N(6)-(lipoyl)lysine from octanoyl-[acyl-carrier-protein]: step 2/2.</text>
</comment>
<dbReference type="SFLD" id="SFLDS00029">
    <property type="entry name" value="Radical_SAM"/>
    <property type="match status" value="1"/>
</dbReference>
<comment type="catalytic activity">
    <reaction evidence="8 9">
        <text>[[Fe-S] cluster scaffold protein carrying a second [4Fe-4S](2+) cluster] + N(6)-octanoyl-L-lysyl-[protein] + 2 oxidized [2Fe-2S]-[ferredoxin] + 2 S-adenosyl-L-methionine + 4 H(+) = [[Fe-S] cluster scaffold protein] + N(6)-[(R)-dihydrolipoyl]-L-lysyl-[protein] + 4 Fe(3+) + 2 hydrogen sulfide + 2 5'-deoxyadenosine + 2 L-methionine + 2 reduced [2Fe-2S]-[ferredoxin]</text>
        <dbReference type="Rhea" id="RHEA:16585"/>
        <dbReference type="Rhea" id="RHEA-COMP:9928"/>
        <dbReference type="Rhea" id="RHEA-COMP:10000"/>
        <dbReference type="Rhea" id="RHEA-COMP:10001"/>
        <dbReference type="Rhea" id="RHEA-COMP:10475"/>
        <dbReference type="Rhea" id="RHEA-COMP:14568"/>
        <dbReference type="Rhea" id="RHEA-COMP:14569"/>
        <dbReference type="ChEBI" id="CHEBI:15378"/>
        <dbReference type="ChEBI" id="CHEBI:17319"/>
        <dbReference type="ChEBI" id="CHEBI:29034"/>
        <dbReference type="ChEBI" id="CHEBI:29919"/>
        <dbReference type="ChEBI" id="CHEBI:33722"/>
        <dbReference type="ChEBI" id="CHEBI:33737"/>
        <dbReference type="ChEBI" id="CHEBI:33738"/>
        <dbReference type="ChEBI" id="CHEBI:57844"/>
        <dbReference type="ChEBI" id="CHEBI:59789"/>
        <dbReference type="ChEBI" id="CHEBI:78809"/>
        <dbReference type="ChEBI" id="CHEBI:83100"/>
        <dbReference type="EC" id="2.8.1.8"/>
    </reaction>
</comment>
<name>A0A6N6VYW3_9BACT</name>
<feature type="binding site" evidence="9">
    <location>
        <position position="82"/>
    </location>
    <ligand>
        <name>[4Fe-4S] cluster</name>
        <dbReference type="ChEBI" id="CHEBI:49883"/>
        <label>1</label>
    </ligand>
</feature>
<keyword evidence="2 9" id="KW-0963">Cytoplasm</keyword>
<evidence type="ECO:0000256" key="3">
    <source>
        <dbReference type="ARBA" id="ARBA00022679"/>
    </source>
</evidence>
<dbReference type="AlphaFoldDB" id="A0A6N6VYW3"/>
<feature type="binding site" evidence="9">
    <location>
        <position position="88"/>
    </location>
    <ligand>
        <name>[4Fe-4S] cluster</name>
        <dbReference type="ChEBI" id="CHEBI:49883"/>
        <label>1</label>
    </ligand>
</feature>
<evidence type="ECO:0000313" key="11">
    <source>
        <dbReference type="EMBL" id="KAB8039598.1"/>
    </source>
</evidence>
<feature type="binding site" evidence="9">
    <location>
        <position position="110"/>
    </location>
    <ligand>
        <name>[4Fe-4S] cluster</name>
        <dbReference type="ChEBI" id="CHEBI:49883"/>
        <label>2</label>
        <note>4Fe-4S-S-AdoMet</note>
    </ligand>
</feature>
<evidence type="ECO:0000259" key="10">
    <source>
        <dbReference type="PROSITE" id="PS51918"/>
    </source>
</evidence>
<protein>
    <recommendedName>
        <fullName evidence="9">Lipoyl synthase</fullName>
        <ecNumber evidence="9">2.8.1.8</ecNumber>
    </recommendedName>
    <alternativeName>
        <fullName evidence="9">Lip-syn</fullName>
        <shortName evidence="9">LS</shortName>
    </alternativeName>
    <alternativeName>
        <fullName evidence="9">Lipoate synthase</fullName>
    </alternativeName>
    <alternativeName>
        <fullName evidence="9">Lipoic acid synthase</fullName>
    </alternativeName>
    <alternativeName>
        <fullName evidence="9">Sulfur insertion protein LipA</fullName>
    </alternativeName>
</protein>
<keyword evidence="5 9" id="KW-0479">Metal-binding</keyword>
<dbReference type="InterPro" id="IPR013785">
    <property type="entry name" value="Aldolase_TIM"/>
</dbReference>
<keyword evidence="12" id="KW-1185">Reference proteome</keyword>
<dbReference type="Gene3D" id="3.20.20.70">
    <property type="entry name" value="Aldolase class I"/>
    <property type="match status" value="1"/>
</dbReference>
<dbReference type="EMBL" id="WFLM01000002">
    <property type="protein sequence ID" value="KAB8039598.1"/>
    <property type="molecule type" value="Genomic_DNA"/>
</dbReference>
<dbReference type="HAMAP" id="MF_00206">
    <property type="entry name" value="Lipoyl_synth"/>
    <property type="match status" value="1"/>
</dbReference>
<dbReference type="GO" id="GO:0051539">
    <property type="term" value="F:4 iron, 4 sulfur cluster binding"/>
    <property type="evidence" value="ECO:0007669"/>
    <property type="project" value="UniProtKB-UniRule"/>
</dbReference>
<dbReference type="PIRSF" id="PIRSF005963">
    <property type="entry name" value="Lipoyl_synth"/>
    <property type="match status" value="1"/>
</dbReference>
<keyword evidence="7 9" id="KW-0411">Iron-sulfur</keyword>
<keyword evidence="6 9" id="KW-0408">Iron</keyword>
<evidence type="ECO:0000256" key="5">
    <source>
        <dbReference type="ARBA" id="ARBA00022723"/>
    </source>
</evidence>
<comment type="cofactor">
    <cofactor evidence="9">
        <name>[4Fe-4S] cluster</name>
        <dbReference type="ChEBI" id="CHEBI:49883"/>
    </cofactor>
    <text evidence="9">Binds 2 [4Fe-4S] clusters per subunit. One cluster is coordinated with 3 cysteines and an exchangeable S-adenosyl-L-methionine.</text>
</comment>
<dbReference type="InterPro" id="IPR003698">
    <property type="entry name" value="Lipoyl_synth"/>
</dbReference>
<evidence type="ECO:0000256" key="7">
    <source>
        <dbReference type="ARBA" id="ARBA00023014"/>
    </source>
</evidence>
<evidence type="ECO:0000256" key="2">
    <source>
        <dbReference type="ARBA" id="ARBA00022490"/>
    </source>
</evidence>
<dbReference type="GO" id="GO:0005737">
    <property type="term" value="C:cytoplasm"/>
    <property type="evidence" value="ECO:0007669"/>
    <property type="project" value="UniProtKB-SubCell"/>
</dbReference>
<dbReference type="CDD" id="cd01335">
    <property type="entry name" value="Radical_SAM"/>
    <property type="match status" value="1"/>
</dbReference>
<proteinExistence type="inferred from homology"/>
<dbReference type="InterPro" id="IPR058240">
    <property type="entry name" value="rSAM_sf"/>
</dbReference>
<evidence type="ECO:0000256" key="6">
    <source>
        <dbReference type="ARBA" id="ARBA00023004"/>
    </source>
</evidence>
<dbReference type="NCBIfam" id="NF009544">
    <property type="entry name" value="PRK12928.1"/>
    <property type="match status" value="1"/>
</dbReference>
<feature type="binding site" evidence="9">
    <location>
        <position position="321"/>
    </location>
    <ligand>
        <name>[4Fe-4S] cluster</name>
        <dbReference type="ChEBI" id="CHEBI:49883"/>
        <label>1</label>
    </ligand>
</feature>
<dbReference type="NCBIfam" id="TIGR00510">
    <property type="entry name" value="lipA"/>
    <property type="match status" value="1"/>
</dbReference>
<evidence type="ECO:0000256" key="9">
    <source>
        <dbReference type="HAMAP-Rule" id="MF_00206"/>
    </source>
</evidence>
<dbReference type="EC" id="2.8.1.8" evidence="9"/>
<organism evidence="11 12">
    <name type="scientific">Silvanigrella paludirubra</name>
    <dbReference type="NCBI Taxonomy" id="2499159"/>
    <lineage>
        <taxon>Bacteria</taxon>
        <taxon>Pseudomonadati</taxon>
        <taxon>Bdellovibrionota</taxon>
        <taxon>Oligoflexia</taxon>
        <taxon>Silvanigrellales</taxon>
        <taxon>Silvanigrellaceae</taxon>
        <taxon>Silvanigrella</taxon>
    </lineage>
</organism>
<dbReference type="RefSeq" id="WP_153418893.1">
    <property type="nucleotide sequence ID" value="NZ_WFLM01000002.1"/>
</dbReference>
<comment type="caution">
    <text evidence="11">The sequence shown here is derived from an EMBL/GenBank/DDBJ whole genome shotgun (WGS) entry which is preliminary data.</text>
</comment>
<reference evidence="11 12" key="1">
    <citation type="submission" date="2019-10" db="EMBL/GenBank/DDBJ databases">
        <title>New species of Slilvanegrellaceae.</title>
        <authorList>
            <person name="Pitt A."/>
            <person name="Hahn M.W."/>
        </authorList>
    </citation>
    <scope>NUCLEOTIDE SEQUENCE [LARGE SCALE GENOMIC DNA]</scope>
    <source>
        <strain evidence="11 12">SP-Ram-0.45-NSY-1</strain>
    </source>
</reference>
<dbReference type="NCBIfam" id="NF004019">
    <property type="entry name" value="PRK05481.1"/>
    <property type="match status" value="1"/>
</dbReference>
<dbReference type="Proteomes" id="UP000437748">
    <property type="component" value="Unassembled WGS sequence"/>
</dbReference>
<comment type="similarity">
    <text evidence="9">Belongs to the radical SAM superfamily. Lipoyl synthase family.</text>
</comment>
<sequence length="334" mass="37540">MQVENITNQNIKQKFQSVIENREEVYHKLAALSVEPEYNPRTGRPLKPNWLKVGLTGGDVLYSIKKDLREKKLYTVCEEARCPNISACWNTGTATFMIMGDVCTRGCRFCHIKTGNPAGLLDAEEPFKVAESIKTMNLSYAVITMVDRDDLPDGGSNHISKTIESIHKENPNTRVEILAGDFRGQESSIHEIVHAGRGLDVFAHNIETVRRLSPRVRDARAKYDQSLTVLANALKIGPKGMFTKSAIMLGLGETFDEVEESMHDLRNVGVEIITIGQYLQPTPKHLTVKRFVHPDEFEFWKQVAKKMGFKAVASGPLVRSSYKASELFPEVTKY</sequence>